<dbReference type="InterPro" id="IPR037066">
    <property type="entry name" value="Plug_dom_sf"/>
</dbReference>
<dbReference type="Pfam" id="PF07715">
    <property type="entry name" value="Plug"/>
    <property type="match status" value="1"/>
</dbReference>
<dbReference type="FunFam" id="2.170.130.10:FF:000008">
    <property type="entry name" value="SusC/RagA family TonB-linked outer membrane protein"/>
    <property type="match status" value="1"/>
</dbReference>
<reference evidence="10 11" key="1">
    <citation type="submission" date="2019-11" db="EMBL/GenBank/DDBJ databases">
        <title>Pedobacter sp. HMF7647 Genome sequencing and assembly.</title>
        <authorList>
            <person name="Kang H."/>
            <person name="Kim H."/>
            <person name="Joh K."/>
        </authorList>
    </citation>
    <scope>NUCLEOTIDE SEQUENCE [LARGE SCALE GENOMIC DNA]</scope>
    <source>
        <strain evidence="10 11">HMF7647</strain>
    </source>
</reference>
<evidence type="ECO:0000256" key="6">
    <source>
        <dbReference type="ARBA" id="ARBA00023237"/>
    </source>
</evidence>
<gene>
    <name evidence="10" type="ORF">GS399_12740</name>
</gene>
<evidence type="ECO:0000256" key="7">
    <source>
        <dbReference type="PROSITE-ProRule" id="PRU01360"/>
    </source>
</evidence>
<feature type="chain" id="PRO_5029736910" evidence="8">
    <location>
        <begin position="21"/>
        <end position="1138"/>
    </location>
</feature>
<protein>
    <submittedName>
        <fullName evidence="10">SusC/RagA family TonB-linked outer membrane protein</fullName>
    </submittedName>
</protein>
<dbReference type="Pfam" id="PF07660">
    <property type="entry name" value="STN"/>
    <property type="match status" value="1"/>
</dbReference>
<feature type="signal peptide" evidence="8">
    <location>
        <begin position="1"/>
        <end position="20"/>
    </location>
</feature>
<dbReference type="InterPro" id="IPR012910">
    <property type="entry name" value="Plug_dom"/>
</dbReference>
<keyword evidence="5 7" id="KW-0472">Membrane</keyword>
<keyword evidence="4 7" id="KW-0812">Transmembrane</keyword>
<dbReference type="InterPro" id="IPR039426">
    <property type="entry name" value="TonB-dep_rcpt-like"/>
</dbReference>
<comment type="subcellular location">
    <subcellularLocation>
        <location evidence="1 7">Cell outer membrane</location>
        <topology evidence="1 7">Multi-pass membrane protein</topology>
    </subcellularLocation>
</comment>
<dbReference type="SUPFAM" id="SSF56935">
    <property type="entry name" value="Porins"/>
    <property type="match status" value="1"/>
</dbReference>
<evidence type="ECO:0000256" key="5">
    <source>
        <dbReference type="ARBA" id="ARBA00023136"/>
    </source>
</evidence>
<dbReference type="InterPro" id="IPR036942">
    <property type="entry name" value="Beta-barrel_TonB_sf"/>
</dbReference>
<keyword evidence="3 7" id="KW-1134">Transmembrane beta strand</keyword>
<dbReference type="Gene3D" id="2.170.130.10">
    <property type="entry name" value="TonB-dependent receptor, plug domain"/>
    <property type="match status" value="1"/>
</dbReference>
<sequence>MRITVIHMALSLTLISGALAGNSSAQVLDQKISLDAKNLEISQILVSIEKIADVTFVYSPVLIPASNKVSVNFKNIPLAQVLSKLLTSRNIKYEVSGNAIVLNRMVSPDEINLAESATIDPRQDITITGTVTDENSEPMLGVSVLVKGGSVAVATGINGTFRINVPNENAVLIFRSVNYVSQEIPVGRNTVLNVQLKSDTKALNEVVVVGYGSQKKSTLTGAIASVSSAKINALPVASVEQALQGRVAGLNVTNNGSPGTQPIVTIRGISSINFASDPLYVIDGFPTGNLSSFDSRDIQSVEVLKDASAAAIYGSRATNGVILITTKKGNSNNKLQVALDSYAGIQSPSNRLDLLNTEQYVQYATALNGANNLPPRFSPANFNSPIYAGATQTYAQTYTDWQDAYFKTNAFLTSNNLSLSGGNAMSKFYASGGYFYQDGIAQGLSYDRYNFRINSEHKISKVFTFGENFYTAVGNQHYDATQGNRTPLTNVIRMTPYIPLHDPTTNGGYQGPISSFDGSDPTNPVEAALIGSNTVKTNKTLGTAYLDINFTSWLRFRSTFGIDYTNGYTQNYTPIYNDGGTLSATSANIANQRVSSTTKLFTEQLTFDKSFGSHHVSATAVYEQQGYKVITETSSGNQSTNLIKTLNGASNVAANNTNESNLLQSLVGRVNYDFEGKYLVSASIRRDGFSIWAPDHKFANFPSASVGWKIDQENFLKNSKVISELKLRAGYGLTGIPPGGLGNYPYLSPVNSNKAFYPIGNVAPGGGNASYTNGLTNLDLSWEKTKQLNIGLDLGFSDNKFTVVAEYFKRKTDNLILTVPTAPSQGFLGVGTYANVGAMQNIGGELQLGYHKRSGDFTFDIEGLFSVIRNKVLSLNTPNASIFSGSDADFGGGDPFTNTVAGRSVQSFYGWIADGIFKNAQEVANSPKQDNAAAGDIKFRDIGGPNGAPDGVIDSYDRTFIGSFLPEFTYSLNYSANYKNFDLTLFFQGVQGNDVLNAENIIVEGMPRLFNSGINVLNAWTPENSSSTIPRAIAGDPNRNGRLSTRWVEDGSYLRMKNVLIGYTMSPTVLRSFAKNTISRLKFYVSAQNLFTFTKYNGFDPEVGNKNQNTSGGTLTNGVDFGQYPAARSFQFGIQAGF</sequence>
<dbReference type="InterPro" id="IPR023997">
    <property type="entry name" value="TonB-dep_OMP_SusC/RagA_CS"/>
</dbReference>
<evidence type="ECO:0000313" key="11">
    <source>
        <dbReference type="Proteomes" id="UP000466586"/>
    </source>
</evidence>
<dbReference type="InterPro" id="IPR023996">
    <property type="entry name" value="TonB-dep_OMP_SusC/RagA"/>
</dbReference>
<dbReference type="GO" id="GO:0009279">
    <property type="term" value="C:cell outer membrane"/>
    <property type="evidence" value="ECO:0007669"/>
    <property type="project" value="UniProtKB-SubCell"/>
</dbReference>
<keyword evidence="8" id="KW-0732">Signal</keyword>
<dbReference type="NCBIfam" id="TIGR04056">
    <property type="entry name" value="OMP_RagA_SusC"/>
    <property type="match status" value="1"/>
</dbReference>
<accession>A0A7K1YB94</accession>
<dbReference type="PROSITE" id="PS52016">
    <property type="entry name" value="TONB_DEPENDENT_REC_3"/>
    <property type="match status" value="1"/>
</dbReference>
<feature type="domain" description="Secretin/TonB short N-terminal" evidence="9">
    <location>
        <begin position="54"/>
        <end position="105"/>
    </location>
</feature>
<dbReference type="Proteomes" id="UP000466586">
    <property type="component" value="Unassembled WGS sequence"/>
</dbReference>
<evidence type="ECO:0000256" key="1">
    <source>
        <dbReference type="ARBA" id="ARBA00004571"/>
    </source>
</evidence>
<proteinExistence type="inferred from homology"/>
<dbReference type="EMBL" id="WVHT01000005">
    <property type="protein sequence ID" value="MXV51845.1"/>
    <property type="molecule type" value="Genomic_DNA"/>
</dbReference>
<evidence type="ECO:0000256" key="2">
    <source>
        <dbReference type="ARBA" id="ARBA00022448"/>
    </source>
</evidence>
<dbReference type="AlphaFoldDB" id="A0A7K1YB94"/>
<dbReference type="Gene3D" id="2.40.170.20">
    <property type="entry name" value="TonB-dependent receptor, beta-barrel domain"/>
    <property type="match status" value="1"/>
</dbReference>
<keyword evidence="6 7" id="KW-0998">Cell outer membrane</keyword>
<evidence type="ECO:0000256" key="8">
    <source>
        <dbReference type="SAM" id="SignalP"/>
    </source>
</evidence>
<evidence type="ECO:0000313" key="10">
    <source>
        <dbReference type="EMBL" id="MXV51845.1"/>
    </source>
</evidence>
<dbReference type="InterPro" id="IPR008969">
    <property type="entry name" value="CarboxyPept-like_regulatory"/>
</dbReference>
<dbReference type="Gene3D" id="2.60.40.1120">
    <property type="entry name" value="Carboxypeptidase-like, regulatory domain"/>
    <property type="match status" value="1"/>
</dbReference>
<evidence type="ECO:0000256" key="3">
    <source>
        <dbReference type="ARBA" id="ARBA00022452"/>
    </source>
</evidence>
<keyword evidence="11" id="KW-1185">Reference proteome</keyword>
<dbReference type="NCBIfam" id="TIGR04057">
    <property type="entry name" value="SusC_RagA_signa"/>
    <property type="match status" value="1"/>
</dbReference>
<dbReference type="InterPro" id="IPR011662">
    <property type="entry name" value="Secretin/TonB_short_N"/>
</dbReference>
<comment type="caution">
    <text evidence="10">The sequence shown here is derived from an EMBL/GenBank/DDBJ whole genome shotgun (WGS) entry which is preliminary data.</text>
</comment>
<evidence type="ECO:0000256" key="4">
    <source>
        <dbReference type="ARBA" id="ARBA00022692"/>
    </source>
</evidence>
<keyword evidence="2 7" id="KW-0813">Transport</keyword>
<evidence type="ECO:0000259" key="9">
    <source>
        <dbReference type="SMART" id="SM00965"/>
    </source>
</evidence>
<name>A0A7K1YB94_9SPHI</name>
<comment type="similarity">
    <text evidence="7">Belongs to the TonB-dependent receptor family.</text>
</comment>
<dbReference type="SMART" id="SM00965">
    <property type="entry name" value="STN"/>
    <property type="match status" value="1"/>
</dbReference>
<dbReference type="SUPFAM" id="SSF49464">
    <property type="entry name" value="Carboxypeptidase regulatory domain-like"/>
    <property type="match status" value="1"/>
</dbReference>
<organism evidence="10 11">
    <name type="scientific">Hufsiella arboris</name>
    <dbReference type="NCBI Taxonomy" id="2695275"/>
    <lineage>
        <taxon>Bacteria</taxon>
        <taxon>Pseudomonadati</taxon>
        <taxon>Bacteroidota</taxon>
        <taxon>Sphingobacteriia</taxon>
        <taxon>Sphingobacteriales</taxon>
        <taxon>Sphingobacteriaceae</taxon>
        <taxon>Hufsiella</taxon>
    </lineage>
</organism>
<dbReference type="Pfam" id="PF13715">
    <property type="entry name" value="CarbopepD_reg_2"/>
    <property type="match status" value="1"/>
</dbReference>